<evidence type="ECO:0000256" key="3">
    <source>
        <dbReference type="ARBA" id="ARBA00022692"/>
    </source>
</evidence>
<comment type="subcellular location">
    <subcellularLocation>
        <location evidence="1">Membrane</location>
        <topology evidence="1">Multi-pass membrane protein</topology>
    </subcellularLocation>
</comment>
<dbReference type="InterPro" id="IPR003280">
    <property type="entry name" value="2pore_dom_K_chnl"/>
</dbReference>
<dbReference type="PRINTS" id="PR01333">
    <property type="entry name" value="2POREKCHANEL"/>
</dbReference>
<dbReference type="GO" id="GO:0022841">
    <property type="term" value="F:potassium ion leak channel activity"/>
    <property type="evidence" value="ECO:0007669"/>
    <property type="project" value="TreeGrafter"/>
</dbReference>
<dbReference type="PANTHER" id="PTHR11003">
    <property type="entry name" value="POTASSIUM CHANNEL, SUBFAMILY K"/>
    <property type="match status" value="1"/>
</dbReference>
<dbReference type="Proteomes" id="UP000667349">
    <property type="component" value="Unassembled WGS sequence"/>
</dbReference>
<keyword evidence="9" id="KW-0175">Coiled coil</keyword>
<keyword evidence="5 8" id="KW-0406">Ion transport</keyword>
<dbReference type="EMBL" id="JAANHZ010000409">
    <property type="protein sequence ID" value="KAG5311382.1"/>
    <property type="molecule type" value="Genomic_DNA"/>
</dbReference>
<evidence type="ECO:0000313" key="12">
    <source>
        <dbReference type="EMBL" id="KAG5311382.1"/>
    </source>
</evidence>
<evidence type="ECO:0000256" key="10">
    <source>
        <dbReference type="SAM" id="Phobius"/>
    </source>
</evidence>
<evidence type="ECO:0000256" key="7">
    <source>
        <dbReference type="ARBA" id="ARBA00023303"/>
    </source>
</evidence>
<keyword evidence="4 10" id="KW-1133">Transmembrane helix</keyword>
<accession>A0A836EEF1</accession>
<keyword evidence="13" id="KW-1185">Reference proteome</keyword>
<feature type="transmembrane region" description="Helical" evidence="10">
    <location>
        <begin position="123"/>
        <end position="142"/>
    </location>
</feature>
<dbReference type="Pfam" id="PF07885">
    <property type="entry name" value="Ion_trans_2"/>
    <property type="match status" value="1"/>
</dbReference>
<feature type="non-terminal residue" evidence="12">
    <location>
        <position position="1"/>
    </location>
</feature>
<keyword evidence="2 8" id="KW-0813">Transport</keyword>
<evidence type="ECO:0000259" key="11">
    <source>
        <dbReference type="Pfam" id="PF07885"/>
    </source>
</evidence>
<sequence length="257" mass="29146">MPRGISMKSSLRNHDSSSLSIGVNPRERIKDCCRLVAVMCTQIGVGDLIVGYAIVDALASISIESIEFQVDPTQNDICREYANELWLNVFYVMSNSILQRYQENITDRKRHKLNCNGLTPQDVWTFPAALMFCLSVFTMIGYGSLVPNTQRDKGAIVIYAILGIPLYLIYFLNMSKCNIGMGNLVPGWSHSTEDSQARLIINFVYMLLGIGLIAMCYNLMKEEIYVKARELKEQLNQMMDTIQFYKLITCCKSELTD</sequence>
<evidence type="ECO:0000256" key="2">
    <source>
        <dbReference type="ARBA" id="ARBA00022448"/>
    </source>
</evidence>
<feature type="non-terminal residue" evidence="12">
    <location>
        <position position="257"/>
    </location>
</feature>
<dbReference type="GO" id="GO:0005886">
    <property type="term" value="C:plasma membrane"/>
    <property type="evidence" value="ECO:0007669"/>
    <property type="project" value="TreeGrafter"/>
</dbReference>
<keyword evidence="3 8" id="KW-0812">Transmembrane</keyword>
<feature type="transmembrane region" description="Helical" evidence="10">
    <location>
        <begin position="199"/>
        <end position="220"/>
    </location>
</feature>
<proteinExistence type="inferred from homology"/>
<evidence type="ECO:0000313" key="13">
    <source>
        <dbReference type="Proteomes" id="UP000667349"/>
    </source>
</evidence>
<feature type="coiled-coil region" evidence="9">
    <location>
        <begin position="221"/>
        <end position="248"/>
    </location>
</feature>
<gene>
    <name evidence="12" type="primary">Kcnk3</name>
    <name evidence="12" type="ORF">G6Z75_0006849</name>
</gene>
<dbReference type="GO" id="GO:0030322">
    <property type="term" value="P:stabilization of membrane potential"/>
    <property type="evidence" value="ECO:0007669"/>
    <property type="project" value="TreeGrafter"/>
</dbReference>
<dbReference type="PANTHER" id="PTHR11003:SF87">
    <property type="entry name" value="POTASSIUM CHANNEL DOMAIN-CONTAINING PROTEIN"/>
    <property type="match status" value="1"/>
</dbReference>
<evidence type="ECO:0000256" key="4">
    <source>
        <dbReference type="ARBA" id="ARBA00022989"/>
    </source>
</evidence>
<keyword evidence="7 8" id="KW-0407">Ion channel</keyword>
<evidence type="ECO:0000256" key="9">
    <source>
        <dbReference type="SAM" id="Coils"/>
    </source>
</evidence>
<organism evidence="12 13">
    <name type="scientific">Acromyrmex insinuator</name>
    <dbReference type="NCBI Taxonomy" id="230686"/>
    <lineage>
        <taxon>Eukaryota</taxon>
        <taxon>Metazoa</taxon>
        <taxon>Ecdysozoa</taxon>
        <taxon>Arthropoda</taxon>
        <taxon>Hexapoda</taxon>
        <taxon>Insecta</taxon>
        <taxon>Pterygota</taxon>
        <taxon>Neoptera</taxon>
        <taxon>Endopterygota</taxon>
        <taxon>Hymenoptera</taxon>
        <taxon>Apocrita</taxon>
        <taxon>Aculeata</taxon>
        <taxon>Formicoidea</taxon>
        <taxon>Formicidae</taxon>
        <taxon>Myrmicinae</taxon>
        <taxon>Acromyrmex</taxon>
    </lineage>
</organism>
<evidence type="ECO:0000256" key="5">
    <source>
        <dbReference type="ARBA" id="ARBA00023065"/>
    </source>
</evidence>
<feature type="transmembrane region" description="Helical" evidence="10">
    <location>
        <begin position="154"/>
        <end position="172"/>
    </location>
</feature>
<dbReference type="GO" id="GO:0015271">
    <property type="term" value="F:outward rectifier potassium channel activity"/>
    <property type="evidence" value="ECO:0007669"/>
    <property type="project" value="TreeGrafter"/>
</dbReference>
<reference evidence="12" key="1">
    <citation type="submission" date="2020-02" db="EMBL/GenBank/DDBJ databases">
        <title>Relaxed selection underlies rapid genomic changes in the transitions from sociality to social parasitism in ants.</title>
        <authorList>
            <person name="Bi X."/>
        </authorList>
    </citation>
    <scope>NUCLEOTIDE SEQUENCE</scope>
    <source>
        <strain evidence="12">BGI-DK2013a</strain>
        <tissue evidence="12">Whole body</tissue>
    </source>
</reference>
<feature type="domain" description="Potassium channel" evidence="11">
    <location>
        <begin position="123"/>
        <end position="176"/>
    </location>
</feature>
<dbReference type="Gene3D" id="1.10.287.70">
    <property type="match status" value="2"/>
</dbReference>
<evidence type="ECO:0000256" key="8">
    <source>
        <dbReference type="RuleBase" id="RU003857"/>
    </source>
</evidence>
<comment type="similarity">
    <text evidence="8">Belongs to the two pore domain potassium channel (TC 1.A.1.8) family.</text>
</comment>
<dbReference type="AlphaFoldDB" id="A0A836EEF1"/>
<feature type="transmembrane region" description="Helical" evidence="10">
    <location>
        <begin position="35"/>
        <end position="55"/>
    </location>
</feature>
<keyword evidence="6 10" id="KW-0472">Membrane</keyword>
<dbReference type="SUPFAM" id="SSF81324">
    <property type="entry name" value="Voltage-gated potassium channels"/>
    <property type="match status" value="2"/>
</dbReference>
<evidence type="ECO:0000256" key="1">
    <source>
        <dbReference type="ARBA" id="ARBA00004141"/>
    </source>
</evidence>
<comment type="caution">
    <text evidence="12">The sequence shown here is derived from an EMBL/GenBank/DDBJ whole genome shotgun (WGS) entry which is preliminary data.</text>
</comment>
<protein>
    <submittedName>
        <fullName evidence="12">KCNK3 protein</fullName>
    </submittedName>
</protein>
<name>A0A836EEF1_9HYME</name>
<evidence type="ECO:0000256" key="6">
    <source>
        <dbReference type="ARBA" id="ARBA00023136"/>
    </source>
</evidence>
<dbReference type="InterPro" id="IPR013099">
    <property type="entry name" value="K_chnl_dom"/>
</dbReference>